<accession>A0AAU9LU03</accession>
<gene>
    <name evidence="1" type="ORF">LVIROSA_LOCUS5530</name>
</gene>
<name>A0AAU9LU03_9ASTR</name>
<dbReference type="Proteomes" id="UP001157418">
    <property type="component" value="Unassembled WGS sequence"/>
</dbReference>
<evidence type="ECO:0000313" key="2">
    <source>
        <dbReference type="Proteomes" id="UP001157418"/>
    </source>
</evidence>
<evidence type="ECO:0000313" key="1">
    <source>
        <dbReference type="EMBL" id="CAH1417882.1"/>
    </source>
</evidence>
<sequence length="70" mass="8467">MMGSSFSFSDFVDFRPKDRQHIREIGKGNVCWKRIVRRLRRSKEFTLLNFWEDYHHSRRLGNYNEGCSPA</sequence>
<protein>
    <submittedName>
        <fullName evidence="1">Uncharacterized protein</fullName>
    </submittedName>
</protein>
<comment type="caution">
    <text evidence="1">The sequence shown here is derived from an EMBL/GenBank/DDBJ whole genome shotgun (WGS) entry which is preliminary data.</text>
</comment>
<reference evidence="1 2" key="1">
    <citation type="submission" date="2022-01" db="EMBL/GenBank/DDBJ databases">
        <authorList>
            <person name="Xiong W."/>
            <person name="Schranz E."/>
        </authorList>
    </citation>
    <scope>NUCLEOTIDE SEQUENCE [LARGE SCALE GENOMIC DNA]</scope>
</reference>
<organism evidence="1 2">
    <name type="scientific">Lactuca virosa</name>
    <dbReference type="NCBI Taxonomy" id="75947"/>
    <lineage>
        <taxon>Eukaryota</taxon>
        <taxon>Viridiplantae</taxon>
        <taxon>Streptophyta</taxon>
        <taxon>Embryophyta</taxon>
        <taxon>Tracheophyta</taxon>
        <taxon>Spermatophyta</taxon>
        <taxon>Magnoliopsida</taxon>
        <taxon>eudicotyledons</taxon>
        <taxon>Gunneridae</taxon>
        <taxon>Pentapetalae</taxon>
        <taxon>asterids</taxon>
        <taxon>campanulids</taxon>
        <taxon>Asterales</taxon>
        <taxon>Asteraceae</taxon>
        <taxon>Cichorioideae</taxon>
        <taxon>Cichorieae</taxon>
        <taxon>Lactucinae</taxon>
        <taxon>Lactuca</taxon>
    </lineage>
</organism>
<dbReference type="EMBL" id="CAKMRJ010000113">
    <property type="protein sequence ID" value="CAH1417882.1"/>
    <property type="molecule type" value="Genomic_DNA"/>
</dbReference>
<proteinExistence type="predicted"/>
<dbReference type="AlphaFoldDB" id="A0AAU9LU03"/>
<keyword evidence="2" id="KW-1185">Reference proteome</keyword>